<dbReference type="Proteomes" id="UP000553632">
    <property type="component" value="Unassembled WGS sequence"/>
</dbReference>
<gene>
    <name evidence="4" type="ORF">FOZ63_033948</name>
</gene>
<evidence type="ECO:0000313" key="5">
    <source>
        <dbReference type="Proteomes" id="UP000553632"/>
    </source>
</evidence>
<sequence length="1746" mass="184949">MPTVLYLVAAVVATAAFEVDRLEVDWSPPMAGLPFYLTVFGTGFERYDDRVLLIEYGRGCGIGLLPTPNALKYFPQCRIASCKRESFGKCGMATRSVSGWLSPSTVSGWAAVPCGNPGSQHDKLFCGPITLNLSTSYQVCACDFSVRSSCADWGDFSLTVRRSSTVNETANVTVGGPLVGQQYETPAGQAIDISYTGVNLRDGDRIFIGSGICSLGASQSVSVSVASARSSQSTSTVEVWEGVLATAAGEFVICWCADGDYRGSGCVLDTNFNVEVGRLLVAGPYAGENNVRLKIGVPGSLVVYGRGLKGTDRVRVLADSGGGCGSGDTPVTSVHLAARDVGSDDRVEFWSQVRIPAAGSFLLCWCGYYTCLEYSKFTVLAGTVTVVGPQPNQLWSLSVTLPTNVTILATGNLFENIESEIRFAPLSSQGCGSTDVLLFPETVRNSRGRHDRVAVDGSWASWDGIIFGRAGKFRVCWCGYSCSTVEDFSVDCGLVTVAGPEVAEFAQREVARRPFELVVRSSSNVFSALRDRVMVVPNTTKCGTTDFYGKAFAPEAAASTGTEEVFRGVLIEAVGMWNVCWCGYGANCTEISSFAPLAATVRTAEAAGNDVFCMVGSGDCRVAARSSGGRLSAVSDRIWLVRLGTNSHCGFASHDYDRWRDGPMAASLTPEQSGLTEEEVADLSELSFHLPTPKSAGEWRLCYCQGFGVCALPSDFANQVGILVVAGASTGGDSMAVQHLCYFGSRCMVKISGIGLSIGDTLKIVNTTNFLGCPNTTETIGRSAFDLNFDYVGVSSDSLVEWILPSEGGSVSLHYDLGLVKDTSFGEVMVCHCRVSEECSSTGRLALRGVIRRSEEIECSQGSGLCEFGLVSRSEISVADKVVAIPSEMECGEDEIRQVMAGELVVRGAIMSIRLDETLLATARALTVVVEVGEDGGNLVCAATSEEQLDTPTWDAVMDCYGILPTCVGTGRRPDRILAERSAQVHLQLDSGAISVGEVVRVWCVDTSTTCCVSPNDRSGLMVSVEEAPSGIDDNFEAREGEPFVMPVAVGYDANASVKIVGGEMCSSSVEEMVSGVKCASGAFGSCEFESPTRQITIRKVGVFTACLCERFYNDGNECAFWEVVGSIRAIGASADFFGRTRAAPGESFTVVVEGLGLSTGNRIQLTRGGDCDGEVVYDGLGDGPRVVNDTYQEFEVPAVVMEEVELQVCWCFESNSGACRKHVGVVDVKTEVDCELGGWIVVGSCSRSCGGGVLSRRRQIIRQASGGGAECPPAADLQGEVSCNEQECPMARLDSAVTSPTRVEVGTPFRVLIRGSDLDPSRDRLMIVSYRGETVTAAVSPCGRSDGVRVNGARCDQPGSTSAAILCGDGVQSMVVNTLGRFALCLCDLVTCTSISHYRGFPTVGGWIEVVEEDSPSGDGGGILARPEIFVVAACGLVLTVASYFGYVKWEKYRKVKRALYRVGDLTPTDFAEEYYQTRPAAVQWGPGVGYYPGGPGFDPGLGHYSVPVSPPLALPAPVEERIPPPPSPRRLWGPQKMIQNGPIGGPGELQSVERSEAAVGGSAGSDKSRESGLKGHSPPRFGSEEKHVKNGGNAAAGSLLLAVVMSCFLTPLAVAVFLSAPCLLAPGDAMEVEVAAEGSLDGSAAAVAVFLVFCIGLAGGVLFGGGKDGIKGGRSGSRTSGHRDERREVVPVRVRKHIEKKSSGKGGADQVYWSPLSEEPPLRSVGESTDFEMILHGESSFVMC</sequence>
<dbReference type="EMBL" id="JABANO010018885">
    <property type="protein sequence ID" value="KAF4731118.1"/>
    <property type="molecule type" value="Genomic_DNA"/>
</dbReference>
<dbReference type="Gene3D" id="2.20.100.10">
    <property type="entry name" value="Thrombospondin type-1 (TSP1) repeat"/>
    <property type="match status" value="1"/>
</dbReference>
<protein>
    <submittedName>
        <fullName evidence="4">Uncharacterized protein</fullName>
    </submittedName>
</protein>
<keyword evidence="2" id="KW-0472">Membrane</keyword>
<evidence type="ECO:0000256" key="3">
    <source>
        <dbReference type="SAM" id="SignalP"/>
    </source>
</evidence>
<feature type="signal peptide" evidence="3">
    <location>
        <begin position="1"/>
        <end position="16"/>
    </location>
</feature>
<feature type="region of interest" description="Disordered" evidence="1">
    <location>
        <begin position="1519"/>
        <end position="1591"/>
    </location>
</feature>
<evidence type="ECO:0000256" key="1">
    <source>
        <dbReference type="SAM" id="MobiDB-lite"/>
    </source>
</evidence>
<accession>A0A7J6SE20</accession>
<dbReference type="SMART" id="SM00209">
    <property type="entry name" value="TSP1"/>
    <property type="match status" value="1"/>
</dbReference>
<evidence type="ECO:0000313" key="4">
    <source>
        <dbReference type="EMBL" id="KAF4731118.1"/>
    </source>
</evidence>
<feature type="transmembrane region" description="Helical" evidence="2">
    <location>
        <begin position="1430"/>
        <end position="1449"/>
    </location>
</feature>
<feature type="chain" id="PRO_5029675585" evidence="3">
    <location>
        <begin position="17"/>
        <end position="1746"/>
    </location>
</feature>
<keyword evidence="2" id="KW-1133">Transmembrane helix</keyword>
<dbReference type="InterPro" id="IPR000884">
    <property type="entry name" value="TSP1_rpt"/>
</dbReference>
<feature type="transmembrane region" description="Helical" evidence="2">
    <location>
        <begin position="1646"/>
        <end position="1667"/>
    </location>
</feature>
<keyword evidence="5" id="KW-1185">Reference proteome</keyword>
<feature type="transmembrane region" description="Helical" evidence="2">
    <location>
        <begin position="1601"/>
        <end position="1626"/>
    </location>
</feature>
<keyword evidence="3" id="KW-0732">Signal</keyword>
<keyword evidence="2" id="KW-0812">Transmembrane</keyword>
<reference evidence="4 5" key="1">
    <citation type="submission" date="2020-04" db="EMBL/GenBank/DDBJ databases">
        <title>Perkinsus olseni comparative genomics.</title>
        <authorList>
            <person name="Bogema D.R."/>
        </authorList>
    </citation>
    <scope>NUCLEOTIDE SEQUENCE [LARGE SCALE GENOMIC DNA]</scope>
    <source>
        <strain evidence="4 5">ATCC PRA-207</strain>
    </source>
</reference>
<dbReference type="SUPFAM" id="SSF82895">
    <property type="entry name" value="TSP-1 type 1 repeat"/>
    <property type="match status" value="1"/>
</dbReference>
<dbReference type="InterPro" id="IPR036383">
    <property type="entry name" value="TSP1_rpt_sf"/>
</dbReference>
<organism evidence="4 5">
    <name type="scientific">Perkinsus olseni</name>
    <name type="common">Perkinsus atlanticus</name>
    <dbReference type="NCBI Taxonomy" id="32597"/>
    <lineage>
        <taxon>Eukaryota</taxon>
        <taxon>Sar</taxon>
        <taxon>Alveolata</taxon>
        <taxon>Perkinsozoa</taxon>
        <taxon>Perkinsea</taxon>
        <taxon>Perkinsida</taxon>
        <taxon>Perkinsidae</taxon>
        <taxon>Perkinsus</taxon>
    </lineage>
</organism>
<evidence type="ECO:0000256" key="2">
    <source>
        <dbReference type="SAM" id="Phobius"/>
    </source>
</evidence>
<comment type="caution">
    <text evidence="4">The sequence shown here is derived from an EMBL/GenBank/DDBJ whole genome shotgun (WGS) entry which is preliminary data.</text>
</comment>
<name>A0A7J6SE20_PEROL</name>
<proteinExistence type="predicted"/>
<dbReference type="PROSITE" id="PS50092">
    <property type="entry name" value="TSP1"/>
    <property type="match status" value="1"/>
</dbReference>